<feature type="short sequence motif" description="Gly-cisPro motif, important for rejection of L-amino acids" evidence="2">
    <location>
        <begin position="137"/>
        <end position="138"/>
    </location>
</feature>
<organism evidence="3 4">
    <name type="scientific">Culicoidibacter larvae</name>
    <dbReference type="NCBI Taxonomy" id="2579976"/>
    <lineage>
        <taxon>Bacteria</taxon>
        <taxon>Bacillati</taxon>
        <taxon>Bacillota</taxon>
        <taxon>Culicoidibacteria</taxon>
        <taxon>Culicoidibacterales</taxon>
        <taxon>Culicoidibacteraceae</taxon>
        <taxon>Culicoidibacter</taxon>
    </lineage>
</organism>
<keyword evidence="2 3" id="KW-0378">Hydrolase</keyword>
<dbReference type="FunFam" id="3.50.80.10:FF:000001">
    <property type="entry name" value="D-aminoacyl-tRNA deacylase"/>
    <property type="match status" value="1"/>
</dbReference>
<keyword evidence="2" id="KW-0963">Cytoplasm</keyword>
<keyword evidence="2" id="KW-0820">tRNA-binding</keyword>
<comment type="function">
    <text evidence="2">An aminoacyl-tRNA editing enzyme that deacylates mischarged D-aminoacyl-tRNAs. Also deacylates mischarged glycyl-tRNA(Ala), protecting cells against glycine mischarging by AlaRS. Acts via tRNA-based rather than protein-based catalysis; rejects L-amino acids rather than detecting D-amino acids in the active site. By recycling D-aminoacyl-tRNA to D-amino acids and free tRNA molecules, this enzyme counteracts the toxicity associated with the formation of D-aminoacyl-tRNA entities in vivo and helps enforce protein L-homochirality.</text>
</comment>
<comment type="similarity">
    <text evidence="1 2">Belongs to the DTD family.</text>
</comment>
<comment type="domain">
    <text evidence="2">A Gly-cisPro motif from one monomer fits into the active site of the other monomer to allow specific chiral rejection of L-amino acids.</text>
</comment>
<dbReference type="GO" id="GO:0043908">
    <property type="term" value="F:Ser(Gly)-tRNA(Ala) hydrolase activity"/>
    <property type="evidence" value="ECO:0007669"/>
    <property type="project" value="UniProtKB-UniRule"/>
</dbReference>
<comment type="catalytic activity">
    <reaction evidence="2">
        <text>a D-aminoacyl-tRNA + H2O = a tRNA + a D-alpha-amino acid + H(+)</text>
        <dbReference type="Rhea" id="RHEA:13953"/>
        <dbReference type="Rhea" id="RHEA-COMP:10123"/>
        <dbReference type="Rhea" id="RHEA-COMP:10124"/>
        <dbReference type="ChEBI" id="CHEBI:15377"/>
        <dbReference type="ChEBI" id="CHEBI:15378"/>
        <dbReference type="ChEBI" id="CHEBI:59871"/>
        <dbReference type="ChEBI" id="CHEBI:78442"/>
        <dbReference type="ChEBI" id="CHEBI:79333"/>
        <dbReference type="EC" id="3.1.1.96"/>
    </reaction>
</comment>
<sequence>MRVVIQRVKCASVTIDNQIHGEIDNGFVLLVGITETDTFDVVEKVANKIAGLRVFDDGDGKMNLNIHQISGKILSISQFTLYGDCKKGNRPSFTKAAHPDIAKPLYEHLNAVLVNHEIPVATGIFGAEMAIDLINDGPVTIILDSEQL</sequence>
<comment type="subcellular location">
    <subcellularLocation>
        <location evidence="2">Cytoplasm</location>
    </subcellularLocation>
</comment>
<dbReference type="CDD" id="cd00563">
    <property type="entry name" value="Dtyr_deacylase"/>
    <property type="match status" value="1"/>
</dbReference>
<dbReference type="HAMAP" id="MF_00518">
    <property type="entry name" value="Deacylase_Dtd"/>
    <property type="match status" value="1"/>
</dbReference>
<proteinExistence type="inferred from homology"/>
<dbReference type="EC" id="3.1.1.-" evidence="2"/>
<dbReference type="NCBIfam" id="TIGR00256">
    <property type="entry name" value="D-aminoacyl-tRNA deacylase"/>
    <property type="match status" value="1"/>
</dbReference>
<protein>
    <recommendedName>
        <fullName evidence="2">D-aminoacyl-tRNA deacylase</fullName>
        <shortName evidence="2">DTD</shortName>
        <ecNumber evidence="2">3.1.1.96</ecNumber>
    </recommendedName>
    <alternativeName>
        <fullName evidence="2">Gly-tRNA(Ala) deacylase</fullName>
        <ecNumber evidence="2">3.1.1.-</ecNumber>
    </alternativeName>
</protein>
<dbReference type="Gene3D" id="3.50.80.10">
    <property type="entry name" value="D-tyrosyl-tRNA(Tyr) deacylase"/>
    <property type="match status" value="1"/>
</dbReference>
<comment type="caution">
    <text evidence="3">The sequence shown here is derived from an EMBL/GenBank/DDBJ whole genome shotgun (WGS) entry which is preliminary data.</text>
</comment>
<dbReference type="InterPro" id="IPR003732">
    <property type="entry name" value="Daa-tRNA_deacyls_DTD"/>
</dbReference>
<dbReference type="Pfam" id="PF02580">
    <property type="entry name" value="Tyr_Deacylase"/>
    <property type="match status" value="1"/>
</dbReference>
<evidence type="ECO:0000256" key="2">
    <source>
        <dbReference type="HAMAP-Rule" id="MF_00518"/>
    </source>
</evidence>
<comment type="catalytic activity">
    <reaction evidence="2">
        <text>glycyl-tRNA(Ala) + H2O = tRNA(Ala) + glycine + H(+)</text>
        <dbReference type="Rhea" id="RHEA:53744"/>
        <dbReference type="Rhea" id="RHEA-COMP:9657"/>
        <dbReference type="Rhea" id="RHEA-COMP:13640"/>
        <dbReference type="ChEBI" id="CHEBI:15377"/>
        <dbReference type="ChEBI" id="CHEBI:15378"/>
        <dbReference type="ChEBI" id="CHEBI:57305"/>
        <dbReference type="ChEBI" id="CHEBI:78442"/>
        <dbReference type="ChEBI" id="CHEBI:78522"/>
    </reaction>
</comment>
<accession>A0A5R8QEX6</accession>
<dbReference type="SUPFAM" id="SSF69500">
    <property type="entry name" value="DTD-like"/>
    <property type="match status" value="1"/>
</dbReference>
<dbReference type="InParanoid" id="A0A5R8QEX6"/>
<dbReference type="InterPro" id="IPR023509">
    <property type="entry name" value="DTD-like_sf"/>
</dbReference>
<dbReference type="OrthoDB" id="9801395at2"/>
<dbReference type="GO" id="GO:0106026">
    <property type="term" value="F:Gly-tRNA(Ala) deacylase activity"/>
    <property type="evidence" value="ECO:0007669"/>
    <property type="project" value="UniProtKB-UniRule"/>
</dbReference>
<dbReference type="EMBL" id="VBWP01000004">
    <property type="protein sequence ID" value="TLG74337.1"/>
    <property type="molecule type" value="Genomic_DNA"/>
</dbReference>
<dbReference type="GO" id="GO:0019478">
    <property type="term" value="P:D-amino acid catabolic process"/>
    <property type="evidence" value="ECO:0007669"/>
    <property type="project" value="UniProtKB-UniRule"/>
</dbReference>
<dbReference type="AlphaFoldDB" id="A0A5R8QEX6"/>
<dbReference type="RefSeq" id="WP_138190888.1">
    <property type="nucleotide sequence ID" value="NZ_VBWP01000004.1"/>
</dbReference>
<name>A0A5R8QEX6_9FIRM</name>
<evidence type="ECO:0000256" key="1">
    <source>
        <dbReference type="ARBA" id="ARBA00009673"/>
    </source>
</evidence>
<gene>
    <name evidence="2" type="primary">dtd</name>
    <name evidence="3" type="ORF">FEZ08_06420</name>
</gene>
<reference evidence="3 4" key="1">
    <citation type="submission" date="2019-05" db="EMBL/GenBank/DDBJ databases">
        <title>Culicoidintestinum kansasii gen. nov., sp. nov. from the gastrointestinal tract of the biting midge, Culicoides sonorensis.</title>
        <authorList>
            <person name="Neupane S."/>
            <person name="Ghosh A."/>
            <person name="Gunther S."/>
            <person name="Martin K."/>
            <person name="Zurek L."/>
        </authorList>
    </citation>
    <scope>NUCLEOTIDE SEQUENCE [LARGE SCALE GENOMIC DNA]</scope>
    <source>
        <strain evidence="3 4">CS-1</strain>
    </source>
</reference>
<keyword evidence="2" id="KW-0694">RNA-binding</keyword>
<dbReference type="GO" id="GO:0005737">
    <property type="term" value="C:cytoplasm"/>
    <property type="evidence" value="ECO:0007669"/>
    <property type="project" value="UniProtKB-SubCell"/>
</dbReference>
<dbReference type="EC" id="3.1.1.96" evidence="2"/>
<dbReference type="GO" id="GO:0051500">
    <property type="term" value="F:D-tyrosyl-tRNA(Tyr) deacylase activity"/>
    <property type="evidence" value="ECO:0007669"/>
    <property type="project" value="TreeGrafter"/>
</dbReference>
<evidence type="ECO:0000313" key="3">
    <source>
        <dbReference type="EMBL" id="TLG74337.1"/>
    </source>
</evidence>
<keyword evidence="4" id="KW-1185">Reference proteome</keyword>
<dbReference type="Proteomes" id="UP000306912">
    <property type="component" value="Unassembled WGS sequence"/>
</dbReference>
<dbReference type="PANTHER" id="PTHR10472:SF5">
    <property type="entry name" value="D-AMINOACYL-TRNA DEACYLASE 1"/>
    <property type="match status" value="1"/>
</dbReference>
<evidence type="ECO:0000313" key="4">
    <source>
        <dbReference type="Proteomes" id="UP000306912"/>
    </source>
</evidence>
<comment type="subunit">
    <text evidence="2">Homodimer.</text>
</comment>
<dbReference type="FunCoup" id="A0A5R8QEX6">
    <property type="interactions" value="284"/>
</dbReference>
<dbReference type="GO" id="GO:0000049">
    <property type="term" value="F:tRNA binding"/>
    <property type="evidence" value="ECO:0007669"/>
    <property type="project" value="UniProtKB-UniRule"/>
</dbReference>
<dbReference type="PANTHER" id="PTHR10472">
    <property type="entry name" value="D-TYROSYL-TRNA TYR DEACYLASE"/>
    <property type="match status" value="1"/>
</dbReference>